<evidence type="ECO:0000313" key="5">
    <source>
        <dbReference type="Proteomes" id="UP000078541"/>
    </source>
</evidence>
<sequence length="131" mass="15064">MDSRIEIHMQEGKLIGIIDKDIYDNYYIDFRGMPYAKPPIEKLRFKDPIPTKSWSGKRNASKYGNNTVQINNLIQIEIEGSEDCLYLNVYTTNIVQKDVVLLTLNYKLGVLGTSFVSLCIIVHTFVFNILI</sequence>
<dbReference type="SUPFAM" id="SSF53474">
    <property type="entry name" value="alpha/beta-Hydrolases"/>
    <property type="match status" value="1"/>
</dbReference>
<dbReference type="AlphaFoldDB" id="A0A195EU56"/>
<proteinExistence type="predicted"/>
<protein>
    <submittedName>
        <fullName evidence="4">Esterase SG1</fullName>
    </submittedName>
</protein>
<keyword evidence="1" id="KW-0325">Glycoprotein</keyword>
<keyword evidence="5" id="KW-1185">Reference proteome</keyword>
<keyword evidence="2" id="KW-0472">Membrane</keyword>
<feature type="transmembrane region" description="Helical" evidence="2">
    <location>
        <begin position="108"/>
        <end position="130"/>
    </location>
</feature>
<dbReference type="InterPro" id="IPR002018">
    <property type="entry name" value="CarbesteraseB"/>
</dbReference>
<accession>A0A195EU56</accession>
<keyword evidence="2" id="KW-0812">Transmembrane</keyword>
<keyword evidence="2" id="KW-1133">Transmembrane helix</keyword>
<evidence type="ECO:0000256" key="2">
    <source>
        <dbReference type="SAM" id="Phobius"/>
    </source>
</evidence>
<evidence type="ECO:0000259" key="3">
    <source>
        <dbReference type="Pfam" id="PF00135"/>
    </source>
</evidence>
<evidence type="ECO:0000256" key="1">
    <source>
        <dbReference type="ARBA" id="ARBA00023180"/>
    </source>
</evidence>
<feature type="domain" description="Carboxylesterase type B" evidence="3">
    <location>
        <begin position="6"/>
        <end position="91"/>
    </location>
</feature>
<dbReference type="Proteomes" id="UP000078541">
    <property type="component" value="Unassembled WGS sequence"/>
</dbReference>
<evidence type="ECO:0000313" key="4">
    <source>
        <dbReference type="EMBL" id="KYN31778.1"/>
    </source>
</evidence>
<dbReference type="EMBL" id="KQ981965">
    <property type="protein sequence ID" value="KYN31778.1"/>
    <property type="molecule type" value="Genomic_DNA"/>
</dbReference>
<dbReference type="InterPro" id="IPR029058">
    <property type="entry name" value="AB_hydrolase_fold"/>
</dbReference>
<dbReference type="InterPro" id="IPR050309">
    <property type="entry name" value="Type-B_Carboxylest/Lipase"/>
</dbReference>
<dbReference type="STRING" id="34720.A0A195EU56"/>
<dbReference type="Pfam" id="PF00135">
    <property type="entry name" value="COesterase"/>
    <property type="match status" value="1"/>
</dbReference>
<dbReference type="Gene3D" id="3.40.50.1820">
    <property type="entry name" value="alpha/beta hydrolase"/>
    <property type="match status" value="1"/>
</dbReference>
<gene>
    <name evidence="4" type="ORF">ALC56_13917</name>
</gene>
<dbReference type="PANTHER" id="PTHR11559">
    <property type="entry name" value="CARBOXYLESTERASE"/>
    <property type="match status" value="1"/>
</dbReference>
<name>A0A195EU56_9HYME</name>
<reference evidence="4 5" key="1">
    <citation type="submission" date="2016-03" db="EMBL/GenBank/DDBJ databases">
        <title>Trachymyrmex septentrionalis WGS genome.</title>
        <authorList>
            <person name="Nygaard S."/>
            <person name="Hu H."/>
            <person name="Boomsma J."/>
            <person name="Zhang G."/>
        </authorList>
    </citation>
    <scope>NUCLEOTIDE SEQUENCE [LARGE SCALE GENOMIC DNA]</scope>
    <source>
        <strain evidence="4">Tsep2-gDNA-1</strain>
        <tissue evidence="4">Whole body</tissue>
    </source>
</reference>
<organism evidence="4 5">
    <name type="scientific">Trachymyrmex septentrionalis</name>
    <dbReference type="NCBI Taxonomy" id="34720"/>
    <lineage>
        <taxon>Eukaryota</taxon>
        <taxon>Metazoa</taxon>
        <taxon>Ecdysozoa</taxon>
        <taxon>Arthropoda</taxon>
        <taxon>Hexapoda</taxon>
        <taxon>Insecta</taxon>
        <taxon>Pterygota</taxon>
        <taxon>Neoptera</taxon>
        <taxon>Endopterygota</taxon>
        <taxon>Hymenoptera</taxon>
        <taxon>Apocrita</taxon>
        <taxon>Aculeata</taxon>
        <taxon>Formicoidea</taxon>
        <taxon>Formicidae</taxon>
        <taxon>Myrmicinae</taxon>
        <taxon>Trachymyrmex</taxon>
    </lineage>
</organism>